<feature type="transmembrane region" description="Helical" evidence="7">
    <location>
        <begin position="60"/>
        <end position="84"/>
    </location>
</feature>
<evidence type="ECO:0000256" key="5">
    <source>
        <dbReference type="ARBA" id="ARBA00023136"/>
    </source>
</evidence>
<dbReference type="AlphaFoldDB" id="A0A8K1CVC9"/>
<comment type="subcellular location">
    <subcellularLocation>
        <location evidence="1">Cell membrane</location>
        <topology evidence="1">Multi-pass membrane protein</topology>
    </subcellularLocation>
</comment>
<feature type="transmembrane region" description="Helical" evidence="7">
    <location>
        <begin position="414"/>
        <end position="434"/>
    </location>
</feature>
<sequence length="548" mass="59820">MRKGCPVAPNASIIPIGATVSVEKPSKSKEYQPGKFQLCLIGYSIVLGGQYFGWNLMLLSGVYGCIANFMIISSAYIAYCHCVAEVSGTLPFAGGAYGLARCTLGFFPAFLVGCFQALQFMTGGAMMMLVFVQLTVGFFPILMGYEPIFTLCCYIFCMLVHVRGGHIFWGISFLLGFSSVGLLIVYFFGSLPRVDITRNALDDPFPHFYGGFKGLISYLPYGAWMFVGVETLNLASSEVESPKKTVSSAQVMCVWTLFFTAIMTIFSTISVPLPNGIFGLALSFDPLSMGFHRIFQVDIGVAVIFSLVPTFSVCFGFMWAYARVINAMARSKLFPPWLARGPQRYGTPGAAIVGGAAFGYGLSIAAHFEPELMNLIFITNLFFAFVSYIGQCIGYISLKVNYSIIKQSAMKNPFGIIGAVYSMIVWITCIFSLVILQKAYLPLILVIVISVIAALYYYLIARRRQTFSDEENKVLLTAHVSRFNARRAKVKPRGKGGKNKVSGPNRDSARGTNRGSGGGAASHTDMPSARNSTRNSTRLSAKQSVRGP</sequence>
<feature type="transmembrane region" description="Helical" evidence="7">
    <location>
        <begin position="208"/>
        <end position="232"/>
    </location>
</feature>
<dbReference type="InterPro" id="IPR050367">
    <property type="entry name" value="APC_superfamily"/>
</dbReference>
<dbReference type="PANTHER" id="PTHR42770:SF7">
    <property type="entry name" value="MEMBRANE PROTEIN"/>
    <property type="match status" value="1"/>
</dbReference>
<evidence type="ECO:0000313" key="8">
    <source>
        <dbReference type="EMBL" id="TMW69633.1"/>
    </source>
</evidence>
<feature type="transmembrane region" description="Helical" evidence="7">
    <location>
        <begin position="345"/>
        <end position="366"/>
    </location>
</feature>
<evidence type="ECO:0000256" key="4">
    <source>
        <dbReference type="ARBA" id="ARBA00022989"/>
    </source>
</evidence>
<dbReference type="OrthoDB" id="3900342at2759"/>
<evidence type="ECO:0000313" key="9">
    <source>
        <dbReference type="Proteomes" id="UP000794436"/>
    </source>
</evidence>
<reference evidence="8" key="1">
    <citation type="submission" date="2019-03" db="EMBL/GenBank/DDBJ databases">
        <title>Long read genome sequence of the mycoparasitic Pythium oligandrum ATCC 38472 isolated from sugarbeet rhizosphere.</title>
        <authorList>
            <person name="Gaulin E."/>
        </authorList>
    </citation>
    <scope>NUCLEOTIDE SEQUENCE</scope>
    <source>
        <strain evidence="8">ATCC 38472_TT</strain>
    </source>
</reference>
<dbReference type="Gene3D" id="1.20.1740.10">
    <property type="entry name" value="Amino acid/polyamine transporter I"/>
    <property type="match status" value="1"/>
</dbReference>
<feature type="compositionally biased region" description="Basic residues" evidence="6">
    <location>
        <begin position="487"/>
        <end position="498"/>
    </location>
</feature>
<feature type="transmembrane region" description="Helical" evidence="7">
    <location>
        <begin position="294"/>
        <end position="324"/>
    </location>
</feature>
<dbReference type="PANTHER" id="PTHR42770">
    <property type="entry name" value="AMINO ACID TRANSPORTER-RELATED"/>
    <property type="match status" value="1"/>
</dbReference>
<keyword evidence="4 7" id="KW-1133">Transmembrane helix</keyword>
<feature type="transmembrane region" description="Helical" evidence="7">
    <location>
        <begin position="372"/>
        <end position="393"/>
    </location>
</feature>
<feature type="compositionally biased region" description="Polar residues" evidence="6">
    <location>
        <begin position="529"/>
        <end position="548"/>
    </location>
</feature>
<dbReference type="InterPro" id="IPR002293">
    <property type="entry name" value="AA/rel_permease1"/>
</dbReference>
<evidence type="ECO:0008006" key="10">
    <source>
        <dbReference type="Google" id="ProtNLM"/>
    </source>
</evidence>
<dbReference type="GO" id="GO:0022857">
    <property type="term" value="F:transmembrane transporter activity"/>
    <property type="evidence" value="ECO:0007669"/>
    <property type="project" value="InterPro"/>
</dbReference>
<dbReference type="GO" id="GO:0005886">
    <property type="term" value="C:plasma membrane"/>
    <property type="evidence" value="ECO:0007669"/>
    <property type="project" value="UniProtKB-SubCell"/>
</dbReference>
<dbReference type="Proteomes" id="UP000794436">
    <property type="component" value="Unassembled WGS sequence"/>
</dbReference>
<feature type="transmembrane region" description="Helical" evidence="7">
    <location>
        <begin position="96"/>
        <end position="118"/>
    </location>
</feature>
<organism evidence="8 9">
    <name type="scientific">Pythium oligandrum</name>
    <name type="common">Mycoparasitic fungus</name>
    <dbReference type="NCBI Taxonomy" id="41045"/>
    <lineage>
        <taxon>Eukaryota</taxon>
        <taxon>Sar</taxon>
        <taxon>Stramenopiles</taxon>
        <taxon>Oomycota</taxon>
        <taxon>Peronosporomycetes</taxon>
        <taxon>Pythiales</taxon>
        <taxon>Pythiaceae</taxon>
        <taxon>Pythium</taxon>
    </lineage>
</organism>
<protein>
    <recommendedName>
        <fullName evidence="10">Amino acid permease/ SLC12A domain-containing protein</fullName>
    </recommendedName>
</protein>
<feature type="transmembrane region" description="Helical" evidence="7">
    <location>
        <begin position="253"/>
        <end position="274"/>
    </location>
</feature>
<gene>
    <name evidence="8" type="ORF">Poli38472_001789</name>
</gene>
<dbReference type="Pfam" id="PF13520">
    <property type="entry name" value="AA_permease_2"/>
    <property type="match status" value="1"/>
</dbReference>
<keyword evidence="9" id="KW-1185">Reference proteome</keyword>
<keyword evidence="2" id="KW-1003">Cell membrane</keyword>
<evidence type="ECO:0000256" key="7">
    <source>
        <dbReference type="SAM" id="Phobius"/>
    </source>
</evidence>
<feature type="region of interest" description="Disordered" evidence="6">
    <location>
        <begin position="487"/>
        <end position="548"/>
    </location>
</feature>
<feature type="transmembrane region" description="Helical" evidence="7">
    <location>
        <begin position="138"/>
        <end position="160"/>
    </location>
</feature>
<evidence type="ECO:0000256" key="1">
    <source>
        <dbReference type="ARBA" id="ARBA00004651"/>
    </source>
</evidence>
<dbReference type="EMBL" id="SPLM01000001">
    <property type="protein sequence ID" value="TMW69633.1"/>
    <property type="molecule type" value="Genomic_DNA"/>
</dbReference>
<proteinExistence type="predicted"/>
<keyword evidence="3 7" id="KW-0812">Transmembrane</keyword>
<evidence type="ECO:0000256" key="2">
    <source>
        <dbReference type="ARBA" id="ARBA00022475"/>
    </source>
</evidence>
<comment type="caution">
    <text evidence="8">The sequence shown here is derived from an EMBL/GenBank/DDBJ whole genome shotgun (WGS) entry which is preliminary data.</text>
</comment>
<feature type="transmembrane region" description="Helical" evidence="7">
    <location>
        <begin position="440"/>
        <end position="459"/>
    </location>
</feature>
<keyword evidence="5 7" id="KW-0472">Membrane</keyword>
<evidence type="ECO:0000256" key="3">
    <source>
        <dbReference type="ARBA" id="ARBA00022692"/>
    </source>
</evidence>
<feature type="transmembrane region" description="Helical" evidence="7">
    <location>
        <begin position="167"/>
        <end position="188"/>
    </location>
</feature>
<name>A0A8K1CVC9_PYTOL</name>
<accession>A0A8K1CVC9</accession>
<evidence type="ECO:0000256" key="6">
    <source>
        <dbReference type="SAM" id="MobiDB-lite"/>
    </source>
</evidence>